<comment type="caution">
    <text evidence="10">The sequence shown here is derived from an EMBL/GenBank/DDBJ whole genome shotgun (WGS) entry which is preliminary data.</text>
</comment>
<evidence type="ECO:0000256" key="6">
    <source>
        <dbReference type="ARBA" id="ARBA00023136"/>
    </source>
</evidence>
<dbReference type="AlphaFoldDB" id="A0AAD5TEL0"/>
<evidence type="ECO:0000313" key="11">
    <source>
        <dbReference type="Proteomes" id="UP001212152"/>
    </source>
</evidence>
<keyword evidence="3" id="KW-1003">Cell membrane</keyword>
<feature type="transmembrane region" description="Helical" evidence="9">
    <location>
        <begin position="319"/>
        <end position="343"/>
    </location>
</feature>
<evidence type="ECO:0000256" key="9">
    <source>
        <dbReference type="SAM" id="Phobius"/>
    </source>
</evidence>
<dbReference type="GO" id="GO:1903425">
    <property type="term" value="F:fluoride transmembrane transporter activity"/>
    <property type="evidence" value="ECO:0007669"/>
    <property type="project" value="TreeGrafter"/>
</dbReference>
<evidence type="ECO:0000256" key="8">
    <source>
        <dbReference type="ARBA" id="ARBA00035585"/>
    </source>
</evidence>
<feature type="transmembrane region" description="Helical" evidence="9">
    <location>
        <begin position="200"/>
        <end position="220"/>
    </location>
</feature>
<feature type="transmembrane region" description="Helical" evidence="9">
    <location>
        <begin position="286"/>
        <end position="307"/>
    </location>
</feature>
<comment type="function">
    <text evidence="1">Fluoride channel required for the rapid expulsion of cytoplasmic fluoride.</text>
</comment>
<gene>
    <name evidence="10" type="ORF">HDU87_008334</name>
</gene>
<evidence type="ECO:0000256" key="5">
    <source>
        <dbReference type="ARBA" id="ARBA00022989"/>
    </source>
</evidence>
<comment type="catalytic activity">
    <reaction evidence="8">
        <text>fluoride(in) = fluoride(out)</text>
        <dbReference type="Rhea" id="RHEA:76159"/>
        <dbReference type="ChEBI" id="CHEBI:17051"/>
    </reaction>
    <physiologicalReaction direction="left-to-right" evidence="8">
        <dbReference type="Rhea" id="RHEA:76160"/>
    </physiologicalReaction>
</comment>
<dbReference type="HAMAP" id="MF_00454">
    <property type="entry name" value="FluC"/>
    <property type="match status" value="1"/>
</dbReference>
<evidence type="ECO:0000256" key="4">
    <source>
        <dbReference type="ARBA" id="ARBA00022692"/>
    </source>
</evidence>
<feature type="transmembrane region" description="Helical" evidence="9">
    <location>
        <begin position="255"/>
        <end position="274"/>
    </location>
</feature>
<dbReference type="Proteomes" id="UP001212152">
    <property type="component" value="Unassembled WGS sequence"/>
</dbReference>
<sequence>MQSDSSTSLQQPPTFSIEDRLEDSDLEQLEHASQADRAAASFHLLPTAALLAAFSVVGTLVRIGLLDLHNYPDAPVISVIYPQIVGCVIIGWTNVYKNSVSKRYHPIYVAIATGLCGSITTFSTWSLDTFLALSSTGNARQSWNGDNVLAGIAITVVVLSVSLSSLSFGEAIALLPTTLSTRPPPAPRPWLQLRFDQTDVAAMVMGGSVWACAVVLTFAVPGWRNVMAAAAIGPFGTLLRWRLSLLNLRHAKFPLGTFFANMLGTLCIGILYLLSHRASASTNVCILLNALSTGFCGCLTTVSTFVVELSSLPKAAAWTYGAVSIAGGLALLTVVLGGTAAHITEGACLT</sequence>
<keyword evidence="11" id="KW-1185">Reference proteome</keyword>
<evidence type="ECO:0000256" key="1">
    <source>
        <dbReference type="ARBA" id="ARBA00002598"/>
    </source>
</evidence>
<feature type="transmembrane region" description="Helical" evidence="9">
    <location>
        <begin position="147"/>
        <end position="179"/>
    </location>
</feature>
<keyword evidence="5 9" id="KW-1133">Transmembrane helix</keyword>
<feature type="transmembrane region" description="Helical" evidence="9">
    <location>
        <begin position="107"/>
        <end position="127"/>
    </location>
</feature>
<evidence type="ECO:0000256" key="3">
    <source>
        <dbReference type="ARBA" id="ARBA00022475"/>
    </source>
</evidence>
<evidence type="ECO:0000313" key="10">
    <source>
        <dbReference type="EMBL" id="KAJ3171376.1"/>
    </source>
</evidence>
<dbReference type="Pfam" id="PF02537">
    <property type="entry name" value="CRCB"/>
    <property type="match status" value="2"/>
</dbReference>
<proteinExistence type="inferred from homology"/>
<reference evidence="10" key="1">
    <citation type="submission" date="2020-05" db="EMBL/GenBank/DDBJ databases">
        <title>Phylogenomic resolution of chytrid fungi.</title>
        <authorList>
            <person name="Stajich J.E."/>
            <person name="Amses K."/>
            <person name="Simmons R."/>
            <person name="Seto K."/>
            <person name="Myers J."/>
            <person name="Bonds A."/>
            <person name="Quandt C.A."/>
            <person name="Barry K."/>
            <person name="Liu P."/>
            <person name="Grigoriev I."/>
            <person name="Longcore J.E."/>
            <person name="James T.Y."/>
        </authorList>
    </citation>
    <scope>NUCLEOTIDE SEQUENCE</scope>
    <source>
        <strain evidence="10">JEL0379</strain>
    </source>
</reference>
<comment type="subcellular location">
    <subcellularLocation>
        <location evidence="2">Cell membrane</location>
        <topology evidence="2">Multi-pass membrane protein</topology>
    </subcellularLocation>
</comment>
<name>A0AAD5TEL0_9FUNG</name>
<evidence type="ECO:0000256" key="7">
    <source>
        <dbReference type="ARBA" id="ARBA00035120"/>
    </source>
</evidence>
<protein>
    <submittedName>
        <fullName evidence="10">Uncharacterized protein</fullName>
    </submittedName>
</protein>
<feature type="transmembrane region" description="Helical" evidence="9">
    <location>
        <begin position="44"/>
        <end position="64"/>
    </location>
</feature>
<evidence type="ECO:0000256" key="2">
    <source>
        <dbReference type="ARBA" id="ARBA00004651"/>
    </source>
</evidence>
<accession>A0AAD5TEL0</accession>
<dbReference type="PANTHER" id="PTHR28259">
    <property type="entry name" value="FLUORIDE EXPORT PROTEIN 1-RELATED"/>
    <property type="match status" value="1"/>
</dbReference>
<dbReference type="InterPro" id="IPR003691">
    <property type="entry name" value="FluC"/>
</dbReference>
<dbReference type="EMBL" id="JADGJQ010000086">
    <property type="protein sequence ID" value="KAJ3171376.1"/>
    <property type="molecule type" value="Genomic_DNA"/>
</dbReference>
<comment type="similarity">
    <text evidence="7">Belongs to the fluoride channel Fluc/FEX (TC 1.A.43) family.</text>
</comment>
<dbReference type="PANTHER" id="PTHR28259:SF1">
    <property type="entry name" value="FLUORIDE EXPORT PROTEIN 1-RELATED"/>
    <property type="match status" value="1"/>
</dbReference>
<keyword evidence="4 9" id="KW-0812">Transmembrane</keyword>
<keyword evidence="6 9" id="KW-0472">Membrane</keyword>
<dbReference type="GO" id="GO:0005886">
    <property type="term" value="C:plasma membrane"/>
    <property type="evidence" value="ECO:0007669"/>
    <property type="project" value="UniProtKB-SubCell"/>
</dbReference>
<feature type="transmembrane region" description="Helical" evidence="9">
    <location>
        <begin position="76"/>
        <end position="95"/>
    </location>
</feature>
<organism evidence="10 11">
    <name type="scientific">Geranomyces variabilis</name>
    <dbReference type="NCBI Taxonomy" id="109894"/>
    <lineage>
        <taxon>Eukaryota</taxon>
        <taxon>Fungi</taxon>
        <taxon>Fungi incertae sedis</taxon>
        <taxon>Chytridiomycota</taxon>
        <taxon>Chytridiomycota incertae sedis</taxon>
        <taxon>Chytridiomycetes</taxon>
        <taxon>Spizellomycetales</taxon>
        <taxon>Powellomycetaceae</taxon>
        <taxon>Geranomyces</taxon>
    </lineage>
</organism>